<keyword evidence="2" id="KW-0677">Repeat</keyword>
<dbReference type="SUPFAM" id="SSF101898">
    <property type="entry name" value="NHL repeat"/>
    <property type="match status" value="2"/>
</dbReference>
<evidence type="ECO:0000256" key="2">
    <source>
        <dbReference type="ARBA" id="ARBA00022737"/>
    </source>
</evidence>
<dbReference type="EMBL" id="JACHJI010000011">
    <property type="protein sequence ID" value="MBB4901564.1"/>
    <property type="molecule type" value="Genomic_DNA"/>
</dbReference>
<dbReference type="AlphaFoldDB" id="A0A7W7PUM6"/>
<dbReference type="SMART" id="SM00320">
    <property type="entry name" value="WD40"/>
    <property type="match status" value="8"/>
</dbReference>
<gene>
    <name evidence="3" type="ORF">FHS37_005652</name>
</gene>
<dbReference type="Proteomes" id="UP000579523">
    <property type="component" value="Unassembled WGS sequence"/>
</dbReference>
<dbReference type="PANTHER" id="PTHR19848:SF8">
    <property type="entry name" value="F-BOX AND WD REPEAT DOMAIN CONTAINING 7"/>
    <property type="match status" value="1"/>
</dbReference>
<keyword evidence="1" id="KW-0853">WD repeat</keyword>
<evidence type="ECO:0000256" key="1">
    <source>
        <dbReference type="ARBA" id="ARBA00022574"/>
    </source>
</evidence>
<dbReference type="InterPro" id="IPR015943">
    <property type="entry name" value="WD40/YVTN_repeat-like_dom_sf"/>
</dbReference>
<name>A0A7W7PUM6_9ACTN</name>
<dbReference type="InterPro" id="IPR001680">
    <property type="entry name" value="WD40_rpt"/>
</dbReference>
<dbReference type="RefSeq" id="WP_184826195.1">
    <property type="nucleotide sequence ID" value="NZ_BMTK01000021.1"/>
</dbReference>
<comment type="caution">
    <text evidence="3">The sequence shown here is derived from an EMBL/GenBank/DDBJ whole genome shotgun (WGS) entry which is preliminary data.</text>
</comment>
<reference evidence="3 4" key="1">
    <citation type="submission" date="2020-08" db="EMBL/GenBank/DDBJ databases">
        <title>Genomic Encyclopedia of Type Strains, Phase III (KMG-III): the genomes of soil and plant-associated and newly described type strains.</title>
        <authorList>
            <person name="Whitman W."/>
        </authorList>
    </citation>
    <scope>NUCLEOTIDE SEQUENCE [LARGE SCALE GENOMIC DNA]</scope>
    <source>
        <strain evidence="3 4">CECT 3273</strain>
    </source>
</reference>
<proteinExistence type="predicted"/>
<sequence length="1059" mass="111979">MSTPPAGAWNAQQILTVPAGDARCLCLSPDGTGLVVAHGDEAVRYDDEGRVVWRLPRPGSPPGPVRGAEPHAGTDAAVWSPEGDRLFLLDAGRLLLVDADTGEALELPDRLHAEGEVTAVALSPDARRLAAGLRSGDVLLLHRGDGSVTRLRGVDPVAEVCWIPGPQDTLCVATATSAQLWEPHGGTMTGTLGGPFRGLRRVACSPEGRAIAVEDHDSLRLLDPGSGRELLRESVLHHTNALTFSHDGSLLIAGSALEGLRILGPRLDPLGRLPGRVTGPGELSLSASGLFAARLDADTVAVWEPPGAVPRAHRRRDPAAVRRWANAMGVTVGKVHTRTGERPPGVLRATRLPEAGTGCVAPVFAWSPDGSRHWCESGPGRLLEYAADAAEPLGGTSVPSSPHGWYDAACLTGTHPVLVLAAHCRQGVNRLVDPRDGAVLGERAAGQALAADPVRPLRWAAPEPGADPGRLLVHDLEQDGGTPQRLPVEHGVRRPGWSPDGRLLAAGARGRVIVWGAGPAGRWQRVRVLDWPDPRAMVCRVAWSPDGSRLAATPGSAGGPVVVWDTGTWQRRRVFGQAGGRDWAPALSWCADSRLLAFVSADQDFAAEVWDTEEPRRIRVLLPPDGVGGHLWTLLWSPVGDQLAATYNSGAAVLWELFTGGPRAVAPSAPPSGQEELARLGALAAVHGFGVPLDLLADVLALLRGTTPPRLRALADHRGLHGLRELGWSGQALAGLVLLLVADLPADPAYLAPPEVTPGDLARALGPVLRGSSVPARRSPPVLTELTAALGTVDDRLLALLRVLGPEAVATDPTLPARMRRLRLSLTPPGPAQRALLDLRLLDGDTGLATGGAGGTGRSGLARHGPADRLLPTQLALPTELLRARHARDELLYRTSSGRLPRDPHGVVLVLDDTPATHGKVGSVLRLAAHLMAVTALRLGRPCALVPLSEPWRSQILLGPEDLVRVWAAGPLTAGDVPAALREAEVVAGRLTADMAGPPRTVLLSHPYLRSAPRPGLRELRVHYPRIPWREPARHRHVLPPDPSPQELRAALNALLLDD</sequence>
<dbReference type="Gene3D" id="2.130.10.10">
    <property type="entry name" value="YVTN repeat-like/Quinoprotein amine dehydrogenase"/>
    <property type="match status" value="3"/>
</dbReference>
<protein>
    <submittedName>
        <fullName evidence="3">WD40 repeat protein</fullName>
    </submittedName>
</protein>
<evidence type="ECO:0000313" key="4">
    <source>
        <dbReference type="Proteomes" id="UP000579523"/>
    </source>
</evidence>
<organism evidence="3 4">
    <name type="scientific">Streptomyces griseomycini</name>
    <dbReference type="NCBI Taxonomy" id="66895"/>
    <lineage>
        <taxon>Bacteria</taxon>
        <taxon>Bacillati</taxon>
        <taxon>Actinomycetota</taxon>
        <taxon>Actinomycetes</taxon>
        <taxon>Kitasatosporales</taxon>
        <taxon>Streptomycetaceae</taxon>
        <taxon>Streptomyces</taxon>
    </lineage>
</organism>
<dbReference type="PANTHER" id="PTHR19848">
    <property type="entry name" value="WD40 REPEAT PROTEIN"/>
    <property type="match status" value="1"/>
</dbReference>
<accession>A0A7W7PUM6</accession>
<dbReference type="SUPFAM" id="SSF82171">
    <property type="entry name" value="DPP6 N-terminal domain-like"/>
    <property type="match status" value="1"/>
</dbReference>
<evidence type="ECO:0000313" key="3">
    <source>
        <dbReference type="EMBL" id="MBB4901564.1"/>
    </source>
</evidence>
<keyword evidence="4" id="KW-1185">Reference proteome</keyword>